<sequence>MIGRGAGSGAGADLGCLDGVGAAGVRRVVVVDWIGTVREAEVLACTRVDEGVTVERTLVTGSGGMPRAALSSADLRTARLIWAVAVAGRRFGAGEEDTAGVLTVAGASFLAGVVGVAVDLETALVLSADATLGVEETFLVELLDGLAEEETFFVASAVLVDVVCLVSLTVLATFSIALAALSAAGLVLDDEETFVVGEADGLALELLLAFGFDEEAGLGERLAVVDEKG</sequence>
<name>A0AA39WNZ2_9PEZI</name>
<protein>
    <submittedName>
        <fullName evidence="1">Uncharacterized protein</fullName>
    </submittedName>
</protein>
<dbReference type="AlphaFoldDB" id="A0AA39WNZ2"/>
<dbReference type="EMBL" id="JAULSU010000004">
    <property type="protein sequence ID" value="KAK0618925.1"/>
    <property type="molecule type" value="Genomic_DNA"/>
</dbReference>
<proteinExistence type="predicted"/>
<comment type="caution">
    <text evidence="1">The sequence shown here is derived from an EMBL/GenBank/DDBJ whole genome shotgun (WGS) entry which is preliminary data.</text>
</comment>
<evidence type="ECO:0000313" key="2">
    <source>
        <dbReference type="Proteomes" id="UP001175000"/>
    </source>
</evidence>
<evidence type="ECO:0000313" key="1">
    <source>
        <dbReference type="EMBL" id="KAK0618925.1"/>
    </source>
</evidence>
<organism evidence="1 2">
    <name type="scientific">Immersiella caudata</name>
    <dbReference type="NCBI Taxonomy" id="314043"/>
    <lineage>
        <taxon>Eukaryota</taxon>
        <taxon>Fungi</taxon>
        <taxon>Dikarya</taxon>
        <taxon>Ascomycota</taxon>
        <taxon>Pezizomycotina</taxon>
        <taxon>Sordariomycetes</taxon>
        <taxon>Sordariomycetidae</taxon>
        <taxon>Sordariales</taxon>
        <taxon>Lasiosphaeriaceae</taxon>
        <taxon>Immersiella</taxon>
    </lineage>
</organism>
<keyword evidence="2" id="KW-1185">Reference proteome</keyword>
<gene>
    <name evidence="1" type="ORF">B0T14DRAFT_518268</name>
</gene>
<reference evidence="1" key="1">
    <citation type="submission" date="2023-06" db="EMBL/GenBank/DDBJ databases">
        <title>Genome-scale phylogeny and comparative genomics of the fungal order Sordariales.</title>
        <authorList>
            <consortium name="Lawrence Berkeley National Laboratory"/>
            <person name="Hensen N."/>
            <person name="Bonometti L."/>
            <person name="Westerberg I."/>
            <person name="Brannstrom I.O."/>
            <person name="Guillou S."/>
            <person name="Cros-Aarteil S."/>
            <person name="Calhoun S."/>
            <person name="Haridas S."/>
            <person name="Kuo A."/>
            <person name="Mondo S."/>
            <person name="Pangilinan J."/>
            <person name="Riley R."/>
            <person name="Labutti K."/>
            <person name="Andreopoulos B."/>
            <person name="Lipzen A."/>
            <person name="Chen C."/>
            <person name="Yanf M."/>
            <person name="Daum C."/>
            <person name="Ng V."/>
            <person name="Clum A."/>
            <person name="Steindorff A."/>
            <person name="Ohm R."/>
            <person name="Martin F."/>
            <person name="Silar P."/>
            <person name="Natvig D."/>
            <person name="Lalanne C."/>
            <person name="Gautier V."/>
            <person name="Ament-Velasquez S.L."/>
            <person name="Kruys A."/>
            <person name="Hutchinson M.I."/>
            <person name="Powell A.J."/>
            <person name="Barry K."/>
            <person name="Miller A.N."/>
            <person name="Grigoriev I.V."/>
            <person name="Debuchy R."/>
            <person name="Gladieux P."/>
            <person name="Thoren M.H."/>
            <person name="Johannesson H."/>
        </authorList>
    </citation>
    <scope>NUCLEOTIDE SEQUENCE</scope>
    <source>
        <strain evidence="1">CBS 606.72</strain>
    </source>
</reference>
<accession>A0AA39WNZ2</accession>
<dbReference type="Proteomes" id="UP001175000">
    <property type="component" value="Unassembled WGS sequence"/>
</dbReference>